<dbReference type="SUPFAM" id="SSF53850">
    <property type="entry name" value="Periplasmic binding protein-like II"/>
    <property type="match status" value="1"/>
</dbReference>
<gene>
    <name evidence="2" type="ORF">SAMN02745193_02793</name>
</gene>
<organism evidence="2 3">
    <name type="scientific">Erythrobacter sanguineus</name>
    <dbReference type="NCBI Taxonomy" id="198312"/>
    <lineage>
        <taxon>Bacteria</taxon>
        <taxon>Pseudomonadati</taxon>
        <taxon>Pseudomonadota</taxon>
        <taxon>Alphaproteobacteria</taxon>
        <taxon>Sphingomonadales</taxon>
        <taxon>Erythrobacteraceae</taxon>
        <taxon>Erythrobacter/Porphyrobacter group</taxon>
        <taxon>Erythrobacter</taxon>
    </lineage>
</organism>
<proteinExistence type="predicted"/>
<feature type="domain" description="LysR substrate-binding" evidence="1">
    <location>
        <begin position="9"/>
        <end position="69"/>
    </location>
</feature>
<keyword evidence="3" id="KW-1185">Reference proteome</keyword>
<dbReference type="InterPro" id="IPR005119">
    <property type="entry name" value="LysR_subst-bd"/>
</dbReference>
<reference evidence="3" key="1">
    <citation type="submission" date="2016-12" db="EMBL/GenBank/DDBJ databases">
        <authorList>
            <person name="Varghese N."/>
            <person name="Submissions S."/>
        </authorList>
    </citation>
    <scope>NUCLEOTIDE SEQUENCE [LARGE SCALE GENOMIC DNA]</scope>
    <source>
        <strain evidence="3">DSM 11032</strain>
    </source>
</reference>
<evidence type="ECO:0000313" key="2">
    <source>
        <dbReference type="EMBL" id="SHN64805.1"/>
    </source>
</evidence>
<dbReference type="EMBL" id="FRDF01000018">
    <property type="protein sequence ID" value="SHN64805.1"/>
    <property type="molecule type" value="Genomic_DNA"/>
</dbReference>
<evidence type="ECO:0000259" key="1">
    <source>
        <dbReference type="Pfam" id="PF03466"/>
    </source>
</evidence>
<protein>
    <submittedName>
        <fullName evidence="2">LysR substrate binding domain-containing protein</fullName>
    </submittedName>
</protein>
<dbReference type="Proteomes" id="UP000184391">
    <property type="component" value="Unassembled WGS sequence"/>
</dbReference>
<accession>A0A1M7T201</accession>
<dbReference type="AlphaFoldDB" id="A0A1M7T201"/>
<name>A0A1M7T201_9SPHN</name>
<sequence length="75" mass="8301">MLFTLGVLDGGQHLTILPEMLVDRELRSGRFVRIAVDAAPWTRPLIVATRVRGPRAPEVAKLIALLQEVVNDVDN</sequence>
<dbReference type="Pfam" id="PF03466">
    <property type="entry name" value="LysR_substrate"/>
    <property type="match status" value="1"/>
</dbReference>
<evidence type="ECO:0000313" key="3">
    <source>
        <dbReference type="Proteomes" id="UP000184391"/>
    </source>
</evidence>